<feature type="binding site" evidence="11">
    <location>
        <begin position="6"/>
        <end position="11"/>
    </location>
    <ligand>
        <name>NADP(+)</name>
        <dbReference type="ChEBI" id="CHEBI:58349"/>
    </ligand>
</feature>
<dbReference type="InterPro" id="IPR028939">
    <property type="entry name" value="P5C_Rdtase_cat_N"/>
</dbReference>
<evidence type="ECO:0000256" key="4">
    <source>
        <dbReference type="ARBA" id="ARBA00022605"/>
    </source>
</evidence>
<keyword evidence="6 9" id="KW-0521">NADP</keyword>
<dbReference type="Pfam" id="PF03807">
    <property type="entry name" value="F420_oxidored"/>
    <property type="match status" value="1"/>
</dbReference>
<dbReference type="OrthoDB" id="9805754at2"/>
<dbReference type="PANTHER" id="PTHR11645:SF0">
    <property type="entry name" value="PYRROLINE-5-CARBOXYLATE REDUCTASE 3"/>
    <property type="match status" value="1"/>
</dbReference>
<evidence type="ECO:0000256" key="9">
    <source>
        <dbReference type="HAMAP-Rule" id="MF_01925"/>
    </source>
</evidence>
<dbReference type="RefSeq" id="WP_057870435.1">
    <property type="nucleotide sequence ID" value="NZ_AZDX01000074.1"/>
</dbReference>
<organism evidence="14 15">
    <name type="scientific">Liquorilactobacillus hordei DSM 19519</name>
    <dbReference type="NCBI Taxonomy" id="1423759"/>
    <lineage>
        <taxon>Bacteria</taxon>
        <taxon>Bacillati</taxon>
        <taxon>Bacillota</taxon>
        <taxon>Bacilli</taxon>
        <taxon>Lactobacillales</taxon>
        <taxon>Lactobacillaceae</taxon>
        <taxon>Liquorilactobacillus</taxon>
    </lineage>
</organism>
<comment type="function">
    <text evidence="8 9">Catalyzes the reduction of 1-pyrroline-5-carboxylate (PCA) to L-proline.</text>
</comment>
<evidence type="ECO:0000256" key="7">
    <source>
        <dbReference type="ARBA" id="ARBA00023002"/>
    </source>
</evidence>
<dbReference type="GO" id="GO:0005737">
    <property type="term" value="C:cytoplasm"/>
    <property type="evidence" value="ECO:0007669"/>
    <property type="project" value="UniProtKB-SubCell"/>
</dbReference>
<name>A0A0R1M5H6_9LACO</name>
<keyword evidence="7 9" id="KW-0560">Oxidoreductase</keyword>
<dbReference type="PANTHER" id="PTHR11645">
    <property type="entry name" value="PYRROLINE-5-CARBOXYLATE REDUCTASE"/>
    <property type="match status" value="1"/>
</dbReference>
<dbReference type="HAMAP" id="MF_01925">
    <property type="entry name" value="P5C_reductase"/>
    <property type="match status" value="1"/>
</dbReference>
<dbReference type="InterPro" id="IPR000304">
    <property type="entry name" value="Pyrroline-COOH_reductase"/>
</dbReference>
<dbReference type="GO" id="GO:0004735">
    <property type="term" value="F:pyrroline-5-carboxylate reductase activity"/>
    <property type="evidence" value="ECO:0007669"/>
    <property type="project" value="UniProtKB-UniRule"/>
</dbReference>
<dbReference type="InterPro" id="IPR036291">
    <property type="entry name" value="NAD(P)-bd_dom_sf"/>
</dbReference>
<dbReference type="EC" id="1.5.1.2" evidence="9 10"/>
<evidence type="ECO:0000256" key="11">
    <source>
        <dbReference type="PIRSR" id="PIRSR000193-1"/>
    </source>
</evidence>
<comment type="caution">
    <text evidence="14">The sequence shown here is derived from an EMBL/GenBank/DDBJ whole genome shotgun (WGS) entry which is preliminary data.</text>
</comment>
<gene>
    <name evidence="9" type="primary">proC</name>
    <name evidence="14" type="ORF">FC92_GL002097</name>
</gene>
<dbReference type="SUPFAM" id="SSF48179">
    <property type="entry name" value="6-phosphogluconate dehydrogenase C-terminal domain-like"/>
    <property type="match status" value="1"/>
</dbReference>
<dbReference type="PIRSF" id="PIRSF000193">
    <property type="entry name" value="Pyrrol-5-carb_rd"/>
    <property type="match status" value="1"/>
</dbReference>
<evidence type="ECO:0000259" key="13">
    <source>
        <dbReference type="Pfam" id="PF14748"/>
    </source>
</evidence>
<evidence type="ECO:0000313" key="15">
    <source>
        <dbReference type="Proteomes" id="UP000051448"/>
    </source>
</evidence>
<dbReference type="Pfam" id="PF14748">
    <property type="entry name" value="P5CR_dimer"/>
    <property type="match status" value="1"/>
</dbReference>
<dbReference type="UniPathway" id="UPA00098">
    <property type="reaction ID" value="UER00361"/>
</dbReference>
<comment type="catalytic activity">
    <reaction evidence="9">
        <text>L-proline + NADP(+) = (S)-1-pyrroline-5-carboxylate + NADPH + 2 H(+)</text>
        <dbReference type="Rhea" id="RHEA:14109"/>
        <dbReference type="ChEBI" id="CHEBI:15378"/>
        <dbReference type="ChEBI" id="CHEBI:17388"/>
        <dbReference type="ChEBI" id="CHEBI:57783"/>
        <dbReference type="ChEBI" id="CHEBI:58349"/>
        <dbReference type="ChEBI" id="CHEBI:60039"/>
        <dbReference type="EC" id="1.5.1.2"/>
    </reaction>
</comment>
<evidence type="ECO:0000256" key="5">
    <source>
        <dbReference type="ARBA" id="ARBA00022650"/>
    </source>
</evidence>
<dbReference type="SUPFAM" id="SSF51735">
    <property type="entry name" value="NAD(P)-binding Rossmann-fold domains"/>
    <property type="match status" value="1"/>
</dbReference>
<keyword evidence="5 9" id="KW-0641">Proline biosynthesis</keyword>
<dbReference type="InterPro" id="IPR008927">
    <property type="entry name" value="6-PGluconate_DH-like_C_sf"/>
</dbReference>
<keyword evidence="4 9" id="KW-0028">Amino-acid biosynthesis</keyword>
<dbReference type="GeneID" id="98310496"/>
<accession>A0A0R1M5H6</accession>
<evidence type="ECO:0000256" key="2">
    <source>
        <dbReference type="ARBA" id="ARBA00005525"/>
    </source>
</evidence>
<evidence type="ECO:0000256" key="8">
    <source>
        <dbReference type="ARBA" id="ARBA00058118"/>
    </source>
</evidence>
<dbReference type="Gene3D" id="3.40.50.720">
    <property type="entry name" value="NAD(P)-binding Rossmann-like Domain"/>
    <property type="match status" value="1"/>
</dbReference>
<keyword evidence="3 9" id="KW-0963">Cytoplasm</keyword>
<evidence type="ECO:0000259" key="12">
    <source>
        <dbReference type="Pfam" id="PF03807"/>
    </source>
</evidence>
<feature type="binding site" evidence="11">
    <location>
        <begin position="68"/>
        <end position="71"/>
    </location>
    <ligand>
        <name>NADP(+)</name>
        <dbReference type="ChEBI" id="CHEBI:58349"/>
    </ligand>
</feature>
<feature type="binding site" evidence="11">
    <location>
        <position position="55"/>
    </location>
    <ligand>
        <name>NADPH</name>
        <dbReference type="ChEBI" id="CHEBI:57783"/>
    </ligand>
</feature>
<feature type="binding site" evidence="11">
    <location>
        <position position="34"/>
    </location>
    <ligand>
        <name>NADP(+)</name>
        <dbReference type="ChEBI" id="CHEBI:58349"/>
    </ligand>
</feature>
<comment type="similarity">
    <text evidence="2 9">Belongs to the pyrroline-5-carboxylate reductase family.</text>
</comment>
<evidence type="ECO:0000256" key="3">
    <source>
        <dbReference type="ARBA" id="ARBA00022490"/>
    </source>
</evidence>
<comment type="catalytic activity">
    <reaction evidence="9">
        <text>L-proline + NAD(+) = (S)-1-pyrroline-5-carboxylate + NADH + 2 H(+)</text>
        <dbReference type="Rhea" id="RHEA:14105"/>
        <dbReference type="ChEBI" id="CHEBI:15378"/>
        <dbReference type="ChEBI" id="CHEBI:17388"/>
        <dbReference type="ChEBI" id="CHEBI:57540"/>
        <dbReference type="ChEBI" id="CHEBI:57945"/>
        <dbReference type="ChEBI" id="CHEBI:60039"/>
        <dbReference type="EC" id="1.5.1.2"/>
    </reaction>
</comment>
<sequence length="266" mass="28667">MKIGFIGVGNMAKSIIAGWLAKKTFRPEDILVHSAHRNNYEKYAKETGVTACDSNTVLAQEADIILLAVKPFVLASIIDEISDVMNENKLIISMASGVSLAEIESQFKDKKIPIIRIMPNVNVEINEGMTAFVRNSSVTDIAYEQAKSLFDSLGRTLEIPEKDFSIFVALAGSSPAYIYYFIDAMARSGVKYGLTKKQATEISAQAVLGSAQKVLATTKSPMDMVDDVCSPGGTTIAGLLAMEEAGFMTAVVKGIDATVLKDQATH</sequence>
<dbReference type="NCBIfam" id="TIGR00112">
    <property type="entry name" value="proC"/>
    <property type="match status" value="1"/>
</dbReference>
<feature type="domain" description="Pyrroline-5-carboxylate reductase dimerisation" evidence="13">
    <location>
        <begin position="161"/>
        <end position="263"/>
    </location>
</feature>
<dbReference type="Proteomes" id="UP000051448">
    <property type="component" value="Unassembled WGS sequence"/>
</dbReference>
<dbReference type="FunFam" id="3.40.50.720:FF:000190">
    <property type="entry name" value="Pyrroline-5-carboxylate reductase"/>
    <property type="match status" value="1"/>
</dbReference>
<reference evidence="14 15" key="1">
    <citation type="journal article" date="2015" name="Genome Announc.">
        <title>Expanding the biotechnology potential of lactobacilli through comparative genomics of 213 strains and associated genera.</title>
        <authorList>
            <person name="Sun Z."/>
            <person name="Harris H.M."/>
            <person name="McCann A."/>
            <person name="Guo C."/>
            <person name="Argimon S."/>
            <person name="Zhang W."/>
            <person name="Yang X."/>
            <person name="Jeffery I.B."/>
            <person name="Cooney J.C."/>
            <person name="Kagawa T.F."/>
            <person name="Liu W."/>
            <person name="Song Y."/>
            <person name="Salvetti E."/>
            <person name="Wrobel A."/>
            <person name="Rasinkangas P."/>
            <person name="Parkhill J."/>
            <person name="Rea M.C."/>
            <person name="O'Sullivan O."/>
            <person name="Ritari J."/>
            <person name="Douillard F.P."/>
            <person name="Paul Ross R."/>
            <person name="Yang R."/>
            <person name="Briner A.E."/>
            <person name="Felis G.E."/>
            <person name="de Vos W.M."/>
            <person name="Barrangou R."/>
            <person name="Klaenhammer T.R."/>
            <person name="Caufield P.W."/>
            <person name="Cui Y."/>
            <person name="Zhang H."/>
            <person name="O'Toole P.W."/>
        </authorList>
    </citation>
    <scope>NUCLEOTIDE SEQUENCE [LARGE SCALE GENOMIC DNA]</scope>
    <source>
        <strain evidence="14 15">DSM 19519</strain>
    </source>
</reference>
<comment type="pathway">
    <text evidence="9">Amino-acid biosynthesis; L-proline biosynthesis; L-proline from L-glutamate 5-semialdehyde: step 1/1.</text>
</comment>
<evidence type="ECO:0000313" key="14">
    <source>
        <dbReference type="EMBL" id="KRL03073.1"/>
    </source>
</evidence>
<dbReference type="AlphaFoldDB" id="A0A0R1M5H6"/>
<proteinExistence type="inferred from homology"/>
<dbReference type="FunFam" id="1.10.3730.10:FF:000001">
    <property type="entry name" value="Pyrroline-5-carboxylate reductase"/>
    <property type="match status" value="1"/>
</dbReference>
<dbReference type="GO" id="GO:0055129">
    <property type="term" value="P:L-proline biosynthetic process"/>
    <property type="evidence" value="ECO:0007669"/>
    <property type="project" value="UniProtKB-UniRule"/>
</dbReference>
<dbReference type="EMBL" id="AZDX01000074">
    <property type="protein sequence ID" value="KRL03073.1"/>
    <property type="molecule type" value="Genomic_DNA"/>
</dbReference>
<evidence type="ECO:0000256" key="1">
    <source>
        <dbReference type="ARBA" id="ARBA00004496"/>
    </source>
</evidence>
<dbReference type="Gene3D" id="1.10.3730.10">
    <property type="entry name" value="ProC C-terminal domain-like"/>
    <property type="match status" value="1"/>
</dbReference>
<keyword evidence="15" id="KW-1185">Reference proteome</keyword>
<evidence type="ECO:0000256" key="6">
    <source>
        <dbReference type="ARBA" id="ARBA00022857"/>
    </source>
</evidence>
<feature type="domain" description="Pyrroline-5-carboxylate reductase catalytic N-terminal" evidence="12">
    <location>
        <begin position="2"/>
        <end position="96"/>
    </location>
</feature>
<comment type="subcellular location">
    <subcellularLocation>
        <location evidence="1 9">Cytoplasm</location>
    </subcellularLocation>
</comment>
<evidence type="ECO:0000256" key="10">
    <source>
        <dbReference type="NCBIfam" id="TIGR00112"/>
    </source>
</evidence>
<dbReference type="InterPro" id="IPR029036">
    <property type="entry name" value="P5CR_dimer"/>
</dbReference>
<dbReference type="PATRIC" id="fig|1423759.3.peg.2189"/>
<dbReference type="STRING" id="1423759.FC92_GL002097"/>
<protein>
    <recommendedName>
        <fullName evidence="9 10">Pyrroline-5-carboxylate reductase</fullName>
        <shortName evidence="9">P5C reductase</shortName>
        <shortName evidence="9">P5CR</shortName>
        <ecNumber evidence="9 10">1.5.1.2</ecNumber>
    </recommendedName>
    <alternativeName>
        <fullName evidence="9">PCA reductase</fullName>
    </alternativeName>
</protein>